<protein>
    <submittedName>
        <fullName evidence="2">Uncharacterized protein</fullName>
    </submittedName>
</protein>
<dbReference type="Proteomes" id="UP000315496">
    <property type="component" value="Chromosome 1"/>
</dbReference>
<reference evidence="2 3" key="1">
    <citation type="submission" date="2019-05" db="EMBL/GenBank/DDBJ databases">
        <title>The compact genome of Giardia muris reveals important steps in the evolution of intestinal protozoan parasites.</title>
        <authorList>
            <person name="Xu F."/>
            <person name="Jimenez-Gonzalez A."/>
            <person name="Einarsson E."/>
            <person name="Astvaldsson A."/>
            <person name="Peirasmaki D."/>
            <person name="Eckmann L."/>
            <person name="Andersson J.O."/>
            <person name="Svard S.G."/>
            <person name="Jerlstrom-Hultqvist J."/>
        </authorList>
    </citation>
    <scope>NUCLEOTIDE SEQUENCE [LARGE SCALE GENOMIC DNA]</scope>
    <source>
        <strain evidence="2 3">Roberts-Thomson</strain>
    </source>
</reference>
<comment type="caution">
    <text evidence="2">The sequence shown here is derived from an EMBL/GenBank/DDBJ whole genome shotgun (WGS) entry which is preliminary data.</text>
</comment>
<name>A0A4Z1SU40_GIAMU</name>
<feature type="region of interest" description="Disordered" evidence="1">
    <location>
        <begin position="81"/>
        <end position="203"/>
    </location>
</feature>
<keyword evidence="3" id="KW-1185">Reference proteome</keyword>
<gene>
    <name evidence="2" type="ORF">GMRT_15989</name>
</gene>
<feature type="compositionally biased region" description="Gly residues" evidence="1">
    <location>
        <begin position="1"/>
        <end position="11"/>
    </location>
</feature>
<feature type="region of interest" description="Disordered" evidence="1">
    <location>
        <begin position="1"/>
        <end position="34"/>
    </location>
</feature>
<proteinExistence type="predicted"/>
<feature type="compositionally biased region" description="Polar residues" evidence="1">
    <location>
        <begin position="117"/>
        <end position="150"/>
    </location>
</feature>
<evidence type="ECO:0000313" key="3">
    <source>
        <dbReference type="Proteomes" id="UP000315496"/>
    </source>
</evidence>
<dbReference type="OrthoDB" id="10251774at2759"/>
<dbReference type="EMBL" id="VDLU01000001">
    <property type="protein sequence ID" value="TNJ29396.1"/>
    <property type="molecule type" value="Genomic_DNA"/>
</dbReference>
<evidence type="ECO:0000313" key="2">
    <source>
        <dbReference type="EMBL" id="TNJ29396.1"/>
    </source>
</evidence>
<dbReference type="AlphaFoldDB" id="A0A4Z1SU40"/>
<dbReference type="VEuPathDB" id="GiardiaDB:GMRT_15989"/>
<organism evidence="2 3">
    <name type="scientific">Giardia muris</name>
    <dbReference type="NCBI Taxonomy" id="5742"/>
    <lineage>
        <taxon>Eukaryota</taxon>
        <taxon>Metamonada</taxon>
        <taxon>Diplomonadida</taxon>
        <taxon>Hexamitidae</taxon>
        <taxon>Giardiinae</taxon>
        <taxon>Giardia</taxon>
    </lineage>
</organism>
<feature type="compositionally biased region" description="Polar residues" evidence="1">
    <location>
        <begin position="168"/>
        <end position="194"/>
    </location>
</feature>
<sequence>MSPQGSGGYSSGGPFFSDERLDRYMPSSPSRKPAREMVVKDFITMNKNAVIAARNSRYYGGTALYEPPSRQKQEVIYRSVNSPKASPKRKPVTSHPIFSPTLLPPEPEDAYRKPFTPQINGSNGHLLVSKQSARVKSPIRSQPRTGQSPVRGSPTRGLTQPLPAPRYTNHSSVYQSSMVEPSNTDDLALSQTRSSPKRRGKNSIMVTSMRSVSSSRAAAYNEIQRLTYTSSPTASPSHSYSPDRDIMSDNIEAVSRVRRNAATIRAPLRSEHYMLPSRRKYQLNYTLNVK</sequence>
<evidence type="ECO:0000256" key="1">
    <source>
        <dbReference type="SAM" id="MobiDB-lite"/>
    </source>
</evidence>
<accession>A0A4Z1SU40</accession>